<organism evidence="1 2">
    <name type="scientific">Actinomycetospora corticicola</name>
    <dbReference type="NCBI Taxonomy" id="663602"/>
    <lineage>
        <taxon>Bacteria</taxon>
        <taxon>Bacillati</taxon>
        <taxon>Actinomycetota</taxon>
        <taxon>Actinomycetes</taxon>
        <taxon>Pseudonocardiales</taxon>
        <taxon>Pseudonocardiaceae</taxon>
        <taxon>Actinomycetospora</taxon>
    </lineage>
</organism>
<evidence type="ECO:0000313" key="1">
    <source>
        <dbReference type="EMBL" id="NYD37356.1"/>
    </source>
</evidence>
<reference evidence="1 2" key="1">
    <citation type="submission" date="2020-07" db="EMBL/GenBank/DDBJ databases">
        <title>Sequencing the genomes of 1000 actinobacteria strains.</title>
        <authorList>
            <person name="Klenk H.-P."/>
        </authorList>
    </citation>
    <scope>NUCLEOTIDE SEQUENCE [LARGE SCALE GENOMIC DNA]</scope>
    <source>
        <strain evidence="1 2">DSM 45772</strain>
    </source>
</reference>
<dbReference type="Proteomes" id="UP000535890">
    <property type="component" value="Unassembled WGS sequence"/>
</dbReference>
<dbReference type="EMBL" id="JACCBN010000001">
    <property type="protein sequence ID" value="NYD37356.1"/>
    <property type="molecule type" value="Genomic_DNA"/>
</dbReference>
<proteinExistence type="predicted"/>
<dbReference type="RefSeq" id="WP_179794923.1">
    <property type="nucleotide sequence ID" value="NZ_BAABHP010000014.1"/>
</dbReference>
<dbReference type="AlphaFoldDB" id="A0A7Y9J6U3"/>
<accession>A0A7Y9J6U3</accession>
<name>A0A7Y9J6U3_9PSEU</name>
<gene>
    <name evidence="1" type="ORF">BJ983_003458</name>
</gene>
<keyword evidence="2" id="KW-1185">Reference proteome</keyword>
<evidence type="ECO:0000313" key="2">
    <source>
        <dbReference type="Proteomes" id="UP000535890"/>
    </source>
</evidence>
<sequence>MRRNPNTDDLTYLRTFADDDVIAVVELVRLGVPETTVYRRCRPGGPWRLLAPGVVLLTTGVPTRSQRLRAALLHGGPEHHFMTPDQVIETERQHRAYRSAGLHVIGIRPNRLRLDPDGLYRDVLDARRVAAALPPAEVTWRPDLPSAG</sequence>
<comment type="caution">
    <text evidence="1">The sequence shown here is derived from an EMBL/GenBank/DDBJ whole genome shotgun (WGS) entry which is preliminary data.</text>
</comment>
<protein>
    <submittedName>
        <fullName evidence="1">Uncharacterized protein</fullName>
    </submittedName>
</protein>